<keyword evidence="4" id="KW-1185">Reference proteome</keyword>
<gene>
    <name evidence="3" type="ORF">ACFQ1Q_05065</name>
</gene>
<dbReference type="Gene3D" id="2.160.20.120">
    <property type="match status" value="1"/>
</dbReference>
<dbReference type="EMBL" id="JBHTJL010000009">
    <property type="protein sequence ID" value="MFD1062608.1"/>
    <property type="molecule type" value="Genomic_DNA"/>
</dbReference>
<dbReference type="InterPro" id="IPR021255">
    <property type="entry name" value="DUF2807"/>
</dbReference>
<sequence length="223" mass="24571">MKYIAITFALLVTTLLSAQNSIEKTIGEFTEVKAFDLINVVMVKSDENKVVIEGRNRRNVKVVNKNGKLKIRMELEESYDGNDTVVTLYYTTVEIIDANEGAEIEVKDDLKQFDIKFKAQEGGQINANVDATYTDVRAVTGGIINLIGTSKNLDVSIYTGGEFDGRELKTKSTEVSINAAGEARVNASDFVEARVRAGGDVYIYGSPKEIDQKTVLGGRVKRM</sequence>
<organism evidence="3 4">
    <name type="scientific">Winogradskyella litorisediminis</name>
    <dbReference type="NCBI Taxonomy" id="1156618"/>
    <lineage>
        <taxon>Bacteria</taxon>
        <taxon>Pseudomonadati</taxon>
        <taxon>Bacteroidota</taxon>
        <taxon>Flavobacteriia</taxon>
        <taxon>Flavobacteriales</taxon>
        <taxon>Flavobacteriaceae</taxon>
        <taxon>Winogradskyella</taxon>
    </lineage>
</organism>
<feature type="signal peptide" evidence="1">
    <location>
        <begin position="1"/>
        <end position="18"/>
    </location>
</feature>
<evidence type="ECO:0000256" key="1">
    <source>
        <dbReference type="SAM" id="SignalP"/>
    </source>
</evidence>
<keyword evidence="1" id="KW-0732">Signal</keyword>
<name>A0ABW3N5H1_9FLAO</name>
<dbReference type="RefSeq" id="WP_386128624.1">
    <property type="nucleotide sequence ID" value="NZ_JBHTJL010000009.1"/>
</dbReference>
<feature type="domain" description="Putative auto-transporter adhesin head GIN" evidence="2">
    <location>
        <begin position="28"/>
        <end position="207"/>
    </location>
</feature>
<feature type="chain" id="PRO_5046597205" evidence="1">
    <location>
        <begin position="19"/>
        <end position="223"/>
    </location>
</feature>
<reference evidence="4" key="1">
    <citation type="journal article" date="2019" name="Int. J. Syst. Evol. Microbiol.">
        <title>The Global Catalogue of Microorganisms (GCM) 10K type strain sequencing project: providing services to taxonomists for standard genome sequencing and annotation.</title>
        <authorList>
            <consortium name="The Broad Institute Genomics Platform"/>
            <consortium name="The Broad Institute Genome Sequencing Center for Infectious Disease"/>
            <person name="Wu L."/>
            <person name="Ma J."/>
        </authorList>
    </citation>
    <scope>NUCLEOTIDE SEQUENCE [LARGE SCALE GENOMIC DNA]</scope>
    <source>
        <strain evidence="4">CCUG 62215</strain>
    </source>
</reference>
<dbReference type="Proteomes" id="UP001597013">
    <property type="component" value="Unassembled WGS sequence"/>
</dbReference>
<accession>A0ABW3N5H1</accession>
<evidence type="ECO:0000259" key="2">
    <source>
        <dbReference type="Pfam" id="PF10988"/>
    </source>
</evidence>
<proteinExistence type="predicted"/>
<dbReference type="Pfam" id="PF10988">
    <property type="entry name" value="DUF2807"/>
    <property type="match status" value="1"/>
</dbReference>
<comment type="caution">
    <text evidence="3">The sequence shown here is derived from an EMBL/GenBank/DDBJ whole genome shotgun (WGS) entry which is preliminary data.</text>
</comment>
<protein>
    <submittedName>
        <fullName evidence="3">Head GIN domain-containing protein</fullName>
    </submittedName>
</protein>
<evidence type="ECO:0000313" key="4">
    <source>
        <dbReference type="Proteomes" id="UP001597013"/>
    </source>
</evidence>
<evidence type="ECO:0000313" key="3">
    <source>
        <dbReference type="EMBL" id="MFD1062608.1"/>
    </source>
</evidence>